<dbReference type="InterPro" id="IPR011748">
    <property type="entry name" value="Unchr_phage_tail-like"/>
</dbReference>
<name>A0ABW4V0Y7_9BACL</name>
<dbReference type="InterPro" id="IPR006521">
    <property type="entry name" value="Tail_protein_I"/>
</dbReference>
<dbReference type="EMBL" id="JBHUGF010000011">
    <property type="protein sequence ID" value="MFD1992518.1"/>
    <property type="molecule type" value="Genomic_DNA"/>
</dbReference>
<evidence type="ECO:0000313" key="1">
    <source>
        <dbReference type="EMBL" id="MFD1992518.1"/>
    </source>
</evidence>
<accession>A0ABW4V0Y7</accession>
<dbReference type="RefSeq" id="WP_204826206.1">
    <property type="nucleotide sequence ID" value="NZ_JBHUGF010000011.1"/>
</dbReference>
<proteinExistence type="predicted"/>
<dbReference type="NCBIfam" id="TIGR02242">
    <property type="entry name" value="tail_TIGR02242"/>
    <property type="match status" value="1"/>
</dbReference>
<gene>
    <name evidence="1" type="ORF">ACFSGI_21305</name>
</gene>
<keyword evidence="2" id="KW-1185">Reference proteome</keyword>
<protein>
    <submittedName>
        <fullName evidence="1">Phage tail protein</fullName>
    </submittedName>
</protein>
<dbReference type="SUPFAM" id="SSF63829">
    <property type="entry name" value="Calcium-dependent phosphotriesterase"/>
    <property type="match status" value="1"/>
</dbReference>
<evidence type="ECO:0000313" key="2">
    <source>
        <dbReference type="Proteomes" id="UP001597403"/>
    </source>
</evidence>
<comment type="caution">
    <text evidence="1">The sequence shown here is derived from an EMBL/GenBank/DDBJ whole genome shotgun (WGS) entry which is preliminary data.</text>
</comment>
<reference evidence="2" key="1">
    <citation type="journal article" date="2019" name="Int. J. Syst. Evol. Microbiol.">
        <title>The Global Catalogue of Microorganisms (GCM) 10K type strain sequencing project: providing services to taxonomists for standard genome sequencing and annotation.</title>
        <authorList>
            <consortium name="The Broad Institute Genomics Platform"/>
            <consortium name="The Broad Institute Genome Sequencing Center for Infectious Disease"/>
            <person name="Wu L."/>
            <person name="Ma J."/>
        </authorList>
    </citation>
    <scope>NUCLEOTIDE SEQUENCE [LARGE SCALE GENOMIC DNA]</scope>
    <source>
        <strain evidence="2">CGMCC 1.15067</strain>
    </source>
</reference>
<organism evidence="1 2">
    <name type="scientific">Paenibacillus nicotianae</name>
    <dbReference type="NCBI Taxonomy" id="1526551"/>
    <lineage>
        <taxon>Bacteria</taxon>
        <taxon>Bacillati</taxon>
        <taxon>Bacillota</taxon>
        <taxon>Bacilli</taxon>
        <taxon>Bacillales</taxon>
        <taxon>Paenibacillaceae</taxon>
        <taxon>Paenibacillus</taxon>
    </lineage>
</organism>
<dbReference type="Pfam" id="PF09684">
    <property type="entry name" value="Tail_P2_I"/>
    <property type="match status" value="1"/>
</dbReference>
<sequence length="705" mass="80549">MLRIPHLSLNKPADWEAGTAINIQIGDAGVHLQKELKYNIDGHFFIPLHIPIADLASNGEGKLYLLDTKGSLLLLDPATQSLEPLFPVGHQMFSVDAQLSGQSDRWIIAQKNGTSLTTSAYSIRNGQQIWSMESRTDKEGQSGEVLAFTHDEQHNLFQFVRYVEEDYSNKNAISEIPPVYVQRYEIHCYNQRGILQQVLCLPILWQNQIEEINPSSTYNWQIAAANGFIYITESQTRTIWKLDQQGKLEGVSIVSFGLTGHILADVDGTLYIGAYYWNTPESEKNPFILAVLTNGFVERVAGYNDRLDKMFYGQYGQILIYNQQNASVTILEKKRNTRTAPEYGGLPRGTLILPSADSGNEATVWHNMVLEAQIPAETRVIVRYTASDHKRFLWQNKSYDFDEWLRSEHIPTSQKLKYIQEHWTVLPPNPHNAFFTSAKGRYLWIAIELVGSGSQSPLITKLQLFYPRSSLLSYLPSIYQEGPPDSFLERFISLFGHFLRQHHEQIAGISAVFDSEQVDGAFLKWLASWLDIVADDSWSDERLRAYIQIAPKLYQIRGTRQAMQQMVKLLIGYTPHILEHFQYKHLLHDPDWEKALSILYTDMPYHFLVILPPHSIASEQQKEMIQRMIARDQPAMTEAELIVLEPRIRLGGHTYLEVNSILASPSRLAIDNQSVVSYDTILTEGEEKDAAVFPFRLNNVIQLNH</sequence>
<dbReference type="Proteomes" id="UP001597403">
    <property type="component" value="Unassembled WGS sequence"/>
</dbReference>